<dbReference type="InterPro" id="IPR005045">
    <property type="entry name" value="CDC50/LEM3_fam"/>
</dbReference>
<comment type="caution">
    <text evidence="8">The sequence shown here is derived from an EMBL/GenBank/DDBJ whole genome shotgun (WGS) entry which is preliminary data.</text>
</comment>
<keyword evidence="4 7" id="KW-1133">Transmembrane helix</keyword>
<feature type="transmembrane region" description="Helical" evidence="7">
    <location>
        <begin position="350"/>
        <end position="371"/>
    </location>
</feature>
<evidence type="ECO:0000256" key="4">
    <source>
        <dbReference type="ARBA" id="ARBA00022989"/>
    </source>
</evidence>
<dbReference type="EMBL" id="QEAO01000022">
    <property type="protein sequence ID" value="TPX33245.1"/>
    <property type="molecule type" value="Genomic_DNA"/>
</dbReference>
<evidence type="ECO:0008006" key="10">
    <source>
        <dbReference type="Google" id="ProtNLM"/>
    </source>
</evidence>
<evidence type="ECO:0000256" key="1">
    <source>
        <dbReference type="ARBA" id="ARBA00004141"/>
    </source>
</evidence>
<dbReference type="PIRSF" id="PIRSF015840">
    <property type="entry name" value="DUF284_TM_euk"/>
    <property type="match status" value="1"/>
</dbReference>
<reference evidence="8 9" key="1">
    <citation type="journal article" date="2019" name="Sci. Rep.">
        <title>Comparative genomics of chytrid fungi reveal insights into the obligate biotrophic and pathogenic lifestyle of Synchytrium endobioticum.</title>
        <authorList>
            <person name="van de Vossenberg B.T.L.H."/>
            <person name="Warris S."/>
            <person name="Nguyen H.D.T."/>
            <person name="van Gent-Pelzer M.P.E."/>
            <person name="Joly D.L."/>
            <person name="van de Geest H.C."/>
            <person name="Bonants P.J.M."/>
            <person name="Smith D.S."/>
            <person name="Levesque C.A."/>
            <person name="van der Lee T.A.J."/>
        </authorList>
    </citation>
    <scope>NUCLEOTIDE SEQUENCE [LARGE SCALE GENOMIC DNA]</scope>
    <source>
        <strain evidence="8 9">JEL517</strain>
    </source>
</reference>
<protein>
    <recommendedName>
        <fullName evidence="10">ALA-interacting subunit</fullName>
    </recommendedName>
</protein>
<evidence type="ECO:0000256" key="5">
    <source>
        <dbReference type="ARBA" id="ARBA00023136"/>
    </source>
</evidence>
<dbReference type="RefSeq" id="XP_031024287.1">
    <property type="nucleotide sequence ID" value="XM_031169777.1"/>
</dbReference>
<keyword evidence="5 6" id="KW-0472">Membrane</keyword>
<dbReference type="OrthoDB" id="340608at2759"/>
<accession>A0A507C6Y8</accession>
<dbReference type="GeneID" id="42005074"/>
<feature type="transmembrane region" description="Helical" evidence="7">
    <location>
        <begin position="32"/>
        <end position="53"/>
    </location>
</feature>
<evidence type="ECO:0000256" key="2">
    <source>
        <dbReference type="ARBA" id="ARBA00009457"/>
    </source>
</evidence>
<name>A0A507C6Y8_9FUNG</name>
<sequence length="403" mass="44240">MEEYRPKSRKPANTAFKQQRLKAWQPVLTPKAVLPLFFIVGIIFVPIGIGLYVTSQKVNEVMFDYTDCSNAPATLTAPTTLPSWSPITSWSYDTPSQTCTIQFTVPSEFAPPVFMYYRLTNFFQNHRRYVKSFDSTQLSGSMVSSAGSINSQCDPLRFASCSNPAATSPYCSSQLGLDVNAQIYPAGLIANSMFTDQIGNLTCISTTSTWPNGAVCASGTTAYTFVEKGIAWPADSARYASTDWSLSANASQISSMLLPPPAWRSTFAKWSNGYNATNLPNLGTWERFQVWMRTAGLPTFRKLWGRNDASSLYPAVWQVQIQSLYNVTSYGGTKSIVISTTSVLGGKNNFLGSAYLVVGVLCWVFGIAFLARHMLYPRKLGDHTYLSWNNASPGAPNAVGASR</sequence>
<dbReference type="Proteomes" id="UP000319731">
    <property type="component" value="Unassembled WGS sequence"/>
</dbReference>
<dbReference type="Pfam" id="PF03381">
    <property type="entry name" value="CDC50"/>
    <property type="match status" value="1"/>
</dbReference>
<organism evidence="8 9">
    <name type="scientific">Synchytrium microbalum</name>
    <dbReference type="NCBI Taxonomy" id="1806994"/>
    <lineage>
        <taxon>Eukaryota</taxon>
        <taxon>Fungi</taxon>
        <taxon>Fungi incertae sedis</taxon>
        <taxon>Chytridiomycota</taxon>
        <taxon>Chytridiomycota incertae sedis</taxon>
        <taxon>Chytridiomycetes</taxon>
        <taxon>Synchytriales</taxon>
        <taxon>Synchytriaceae</taxon>
        <taxon>Synchytrium</taxon>
    </lineage>
</organism>
<evidence type="ECO:0000256" key="7">
    <source>
        <dbReference type="SAM" id="Phobius"/>
    </source>
</evidence>
<keyword evidence="3 7" id="KW-0812">Transmembrane</keyword>
<dbReference type="GO" id="GO:0005886">
    <property type="term" value="C:plasma membrane"/>
    <property type="evidence" value="ECO:0007669"/>
    <property type="project" value="TreeGrafter"/>
</dbReference>
<dbReference type="PANTHER" id="PTHR10926:SF0">
    <property type="entry name" value="CDC50, ISOFORM A"/>
    <property type="match status" value="1"/>
</dbReference>
<dbReference type="GO" id="GO:0005794">
    <property type="term" value="C:Golgi apparatus"/>
    <property type="evidence" value="ECO:0007669"/>
    <property type="project" value="TreeGrafter"/>
</dbReference>
<dbReference type="GO" id="GO:0045332">
    <property type="term" value="P:phospholipid translocation"/>
    <property type="evidence" value="ECO:0007669"/>
    <property type="project" value="UniProtKB-UniRule"/>
</dbReference>
<comment type="subcellular location">
    <subcellularLocation>
        <location evidence="1">Membrane</location>
        <topology evidence="1">Multi-pass membrane protein</topology>
    </subcellularLocation>
</comment>
<evidence type="ECO:0000256" key="3">
    <source>
        <dbReference type="ARBA" id="ARBA00022692"/>
    </source>
</evidence>
<evidence type="ECO:0000313" key="9">
    <source>
        <dbReference type="Proteomes" id="UP000319731"/>
    </source>
</evidence>
<proteinExistence type="inferred from homology"/>
<dbReference type="PANTHER" id="PTHR10926">
    <property type="entry name" value="CELL CYCLE CONTROL PROTEIN 50"/>
    <property type="match status" value="1"/>
</dbReference>
<dbReference type="GO" id="GO:0005783">
    <property type="term" value="C:endoplasmic reticulum"/>
    <property type="evidence" value="ECO:0007669"/>
    <property type="project" value="TreeGrafter"/>
</dbReference>
<dbReference type="AlphaFoldDB" id="A0A507C6Y8"/>
<gene>
    <name evidence="8" type="ORF">SmJEL517_g03849</name>
</gene>
<evidence type="ECO:0000256" key="6">
    <source>
        <dbReference type="PIRNR" id="PIRNR015840"/>
    </source>
</evidence>
<dbReference type="STRING" id="1806994.A0A507C6Y8"/>
<evidence type="ECO:0000313" key="8">
    <source>
        <dbReference type="EMBL" id="TPX33245.1"/>
    </source>
</evidence>
<keyword evidence="9" id="KW-1185">Reference proteome</keyword>
<comment type="similarity">
    <text evidence="2 6">Belongs to the CDC50/LEM3 family.</text>
</comment>